<evidence type="ECO:0000256" key="1">
    <source>
        <dbReference type="SAM" id="SignalP"/>
    </source>
</evidence>
<keyword evidence="3" id="KW-1185">Reference proteome</keyword>
<name>A0AAV7B783_ENGPU</name>
<evidence type="ECO:0000313" key="2">
    <source>
        <dbReference type="EMBL" id="KAG8568438.1"/>
    </source>
</evidence>
<sequence length="78" mass="9216">MCVLRLVVLALERISARLRVPNSHMNIQEFLSTRHVIGVSKPVVQLKSRVHMWRLNCVWRWDTGQRSSTSPDLYYQDH</sequence>
<dbReference type="Proteomes" id="UP000824782">
    <property type="component" value="Unassembled WGS sequence"/>
</dbReference>
<feature type="signal peptide" evidence="1">
    <location>
        <begin position="1"/>
        <end position="16"/>
    </location>
</feature>
<evidence type="ECO:0000313" key="3">
    <source>
        <dbReference type="Proteomes" id="UP000824782"/>
    </source>
</evidence>
<reference evidence="2" key="1">
    <citation type="thesis" date="2020" institute="ProQuest LLC" country="789 East Eisenhower Parkway, Ann Arbor, MI, USA">
        <title>Comparative Genomics and Chromosome Evolution.</title>
        <authorList>
            <person name="Mudd A.B."/>
        </authorList>
    </citation>
    <scope>NUCLEOTIDE SEQUENCE</scope>
    <source>
        <strain evidence="2">237g6f4</strain>
        <tissue evidence="2">Blood</tissue>
    </source>
</reference>
<comment type="caution">
    <text evidence="2">The sequence shown here is derived from an EMBL/GenBank/DDBJ whole genome shotgun (WGS) entry which is preliminary data.</text>
</comment>
<dbReference type="EMBL" id="WNYA01000006">
    <property type="protein sequence ID" value="KAG8568438.1"/>
    <property type="molecule type" value="Genomic_DNA"/>
</dbReference>
<protein>
    <recommendedName>
        <fullName evidence="4">Secreted protein</fullName>
    </recommendedName>
</protein>
<organism evidence="2 3">
    <name type="scientific">Engystomops pustulosus</name>
    <name type="common">Tungara frog</name>
    <name type="synonym">Physalaemus pustulosus</name>
    <dbReference type="NCBI Taxonomy" id="76066"/>
    <lineage>
        <taxon>Eukaryota</taxon>
        <taxon>Metazoa</taxon>
        <taxon>Chordata</taxon>
        <taxon>Craniata</taxon>
        <taxon>Vertebrata</taxon>
        <taxon>Euteleostomi</taxon>
        <taxon>Amphibia</taxon>
        <taxon>Batrachia</taxon>
        <taxon>Anura</taxon>
        <taxon>Neobatrachia</taxon>
        <taxon>Hyloidea</taxon>
        <taxon>Leptodactylidae</taxon>
        <taxon>Leiuperinae</taxon>
        <taxon>Engystomops</taxon>
    </lineage>
</organism>
<feature type="chain" id="PRO_5043619432" description="Secreted protein" evidence="1">
    <location>
        <begin position="17"/>
        <end position="78"/>
    </location>
</feature>
<accession>A0AAV7B783</accession>
<keyword evidence="1" id="KW-0732">Signal</keyword>
<evidence type="ECO:0008006" key="4">
    <source>
        <dbReference type="Google" id="ProtNLM"/>
    </source>
</evidence>
<dbReference type="AlphaFoldDB" id="A0AAV7B783"/>
<gene>
    <name evidence="2" type="ORF">GDO81_013999</name>
</gene>
<proteinExistence type="predicted"/>